<dbReference type="RefSeq" id="WP_116668876.1">
    <property type="nucleotide sequence ID" value="NZ_MZGU01000001.1"/>
</dbReference>
<accession>A0A2U1S9N9</accession>
<comment type="caution">
    <text evidence="1">The sequence shown here is derived from an EMBL/GenBank/DDBJ whole genome shotgun (WGS) entry which is preliminary data.</text>
</comment>
<name>A0A2U1S9N9_9EURY</name>
<protein>
    <submittedName>
        <fullName evidence="1">Uncharacterized protein</fullName>
    </submittedName>
</protein>
<dbReference type="EMBL" id="MZGU01000001">
    <property type="protein sequence ID" value="PWB87265.1"/>
    <property type="molecule type" value="Genomic_DNA"/>
</dbReference>
<dbReference type="Proteomes" id="UP000245577">
    <property type="component" value="Unassembled WGS sequence"/>
</dbReference>
<proteinExistence type="predicted"/>
<dbReference type="AlphaFoldDB" id="A0A2U1S9N9"/>
<reference evidence="1 2" key="1">
    <citation type="submission" date="2017-03" db="EMBL/GenBank/DDBJ databases">
        <title>Genome sequence of Methanobrevibacter wosei.</title>
        <authorList>
            <person name="Poehlein A."/>
            <person name="Seedorf H."/>
            <person name="Daniel R."/>
        </authorList>
    </citation>
    <scope>NUCLEOTIDE SEQUENCE [LARGE SCALE GENOMIC DNA]</scope>
    <source>
        <strain evidence="1 2">DSM 11979</strain>
    </source>
</reference>
<gene>
    <name evidence="1" type="ORF">MBBWO_00430</name>
</gene>
<evidence type="ECO:0000313" key="1">
    <source>
        <dbReference type="EMBL" id="PWB87265.1"/>
    </source>
</evidence>
<evidence type="ECO:0000313" key="2">
    <source>
        <dbReference type="Proteomes" id="UP000245577"/>
    </source>
</evidence>
<organism evidence="1 2">
    <name type="scientific">Methanobrevibacter woesei</name>
    <dbReference type="NCBI Taxonomy" id="190976"/>
    <lineage>
        <taxon>Archaea</taxon>
        <taxon>Methanobacteriati</taxon>
        <taxon>Methanobacteriota</taxon>
        <taxon>Methanomada group</taxon>
        <taxon>Methanobacteria</taxon>
        <taxon>Methanobacteriales</taxon>
        <taxon>Methanobacteriaceae</taxon>
        <taxon>Methanobrevibacter</taxon>
    </lineage>
</organism>
<keyword evidence="2" id="KW-1185">Reference proteome</keyword>
<sequence>MLFKEPKGSKYQIINFPNGMKIIIDYDRAPIEEVKNSPANKDPKMIWKNGRRCDDNIQRVRLYDEKGKLLTTSIEEITWDRGGHPDAVPLRGKIRYLENEILKLKDQLNENGIHCDY</sequence>